<evidence type="ECO:0000313" key="2">
    <source>
        <dbReference type="EMBL" id="QJA49865.1"/>
    </source>
</evidence>
<dbReference type="EMBL" id="MT144159">
    <property type="protein sequence ID" value="QJA49865.1"/>
    <property type="molecule type" value="Genomic_DNA"/>
</dbReference>
<accession>A0A6H1ZRG2</accession>
<feature type="compositionally biased region" description="Low complexity" evidence="1">
    <location>
        <begin position="170"/>
        <end position="192"/>
    </location>
</feature>
<gene>
    <name evidence="2" type="ORF">TM448A01520_0011</name>
</gene>
<proteinExistence type="predicted"/>
<name>A0A6H1ZRG2_9ZZZZ</name>
<feature type="compositionally biased region" description="Low complexity" evidence="1">
    <location>
        <begin position="143"/>
        <end position="155"/>
    </location>
</feature>
<sequence>MTLILATAAGCLLLAGAAHAQVASGDGARYLSWANRATGTTPADVSAARTTALTPTSNGMIPRRVAPSQAVSRPMMQPAAQPLPVSRGLTPASAWIGPRTVPAYASGSPDPIGYAMAETPAAPRAFAPPPAPVHAPEPPVAQPAPAADATPVDDPMAPRRDAPIFRLQRPGAPTSQSASTTAATPTSAQPGQLGARYYSVHRDAGRQPDPTPIPEPVYFDSVSVDLAEPPATESVGRDSLGRRRPVANEDPSLP</sequence>
<feature type="region of interest" description="Disordered" evidence="1">
    <location>
        <begin position="123"/>
        <end position="254"/>
    </location>
</feature>
<evidence type="ECO:0000256" key="1">
    <source>
        <dbReference type="SAM" id="MobiDB-lite"/>
    </source>
</evidence>
<dbReference type="AlphaFoldDB" id="A0A6H1ZRG2"/>
<reference evidence="2" key="1">
    <citation type="submission" date="2020-03" db="EMBL/GenBank/DDBJ databases">
        <title>The deep terrestrial virosphere.</title>
        <authorList>
            <person name="Holmfeldt K."/>
            <person name="Nilsson E."/>
            <person name="Simone D."/>
            <person name="Lopez-Fernandez M."/>
            <person name="Wu X."/>
            <person name="de Brujin I."/>
            <person name="Lundin D."/>
            <person name="Andersson A."/>
            <person name="Bertilsson S."/>
            <person name="Dopson M."/>
        </authorList>
    </citation>
    <scope>NUCLEOTIDE SEQUENCE</scope>
    <source>
        <strain evidence="2">TM448A01520</strain>
    </source>
</reference>
<protein>
    <submittedName>
        <fullName evidence="2">Uncharacterized protein</fullName>
    </submittedName>
</protein>
<organism evidence="2">
    <name type="scientific">viral metagenome</name>
    <dbReference type="NCBI Taxonomy" id="1070528"/>
    <lineage>
        <taxon>unclassified sequences</taxon>
        <taxon>metagenomes</taxon>
        <taxon>organismal metagenomes</taxon>
    </lineage>
</organism>
<feature type="compositionally biased region" description="Pro residues" evidence="1">
    <location>
        <begin position="126"/>
        <end position="142"/>
    </location>
</feature>